<comment type="similarity">
    <text evidence="1">In the C-terminal section; belongs to the transpeptidase family.</text>
</comment>
<dbReference type="Proteomes" id="UP000235122">
    <property type="component" value="Unassembled WGS sequence"/>
</dbReference>
<dbReference type="SUPFAM" id="SSF56601">
    <property type="entry name" value="beta-lactamase/transpeptidase-like"/>
    <property type="match status" value="1"/>
</dbReference>
<evidence type="ECO:0000256" key="2">
    <source>
        <dbReference type="ARBA" id="ARBA00007739"/>
    </source>
</evidence>
<feature type="region of interest" description="Disordered" evidence="14">
    <location>
        <begin position="697"/>
        <end position="756"/>
    </location>
</feature>
<feature type="domain" description="Glycosyl transferase family 51" evidence="17">
    <location>
        <begin position="88"/>
        <end position="275"/>
    </location>
</feature>
<dbReference type="EMBL" id="PKKO01000001">
    <property type="protein sequence ID" value="PKY73134.1"/>
    <property type="molecule type" value="Genomic_DNA"/>
</dbReference>
<evidence type="ECO:0000313" key="18">
    <source>
        <dbReference type="EMBL" id="PKY73134.1"/>
    </source>
</evidence>
<dbReference type="SUPFAM" id="SSF53955">
    <property type="entry name" value="Lysozyme-like"/>
    <property type="match status" value="1"/>
</dbReference>
<keyword evidence="11" id="KW-0961">Cell wall biogenesis/degradation</keyword>
<comment type="catalytic activity">
    <reaction evidence="12">
        <text>Preferential cleavage: (Ac)2-L-Lys-D-Ala-|-D-Ala. Also transpeptidation of peptidyl-alanyl moieties that are N-acyl substituents of D-alanine.</text>
        <dbReference type="EC" id="3.4.16.4"/>
    </reaction>
</comment>
<proteinExistence type="inferred from homology"/>
<protein>
    <submittedName>
        <fullName evidence="18">Penicillin-binding protein</fullName>
    </submittedName>
</protein>
<keyword evidence="15" id="KW-1133">Transmembrane helix</keyword>
<dbReference type="Gene3D" id="1.10.3810.10">
    <property type="entry name" value="Biosynthetic peptidoglycan transglycosylase-like"/>
    <property type="match status" value="1"/>
</dbReference>
<dbReference type="GO" id="GO:0009002">
    <property type="term" value="F:serine-type D-Ala-D-Ala carboxypeptidase activity"/>
    <property type="evidence" value="ECO:0007669"/>
    <property type="project" value="UniProtKB-EC"/>
</dbReference>
<gene>
    <name evidence="18" type="ORF">CYJ19_00650</name>
</gene>
<dbReference type="GO" id="GO:0008955">
    <property type="term" value="F:peptidoglycan glycosyltransferase activity"/>
    <property type="evidence" value="ECO:0007669"/>
    <property type="project" value="UniProtKB-EC"/>
</dbReference>
<keyword evidence="7" id="KW-0378">Hydrolase</keyword>
<dbReference type="GeneID" id="35866134"/>
<name>A0A2I1IPU2_9ACTO</name>
<evidence type="ECO:0000313" key="19">
    <source>
        <dbReference type="Proteomes" id="UP000235122"/>
    </source>
</evidence>
<dbReference type="GO" id="GO:0071555">
    <property type="term" value="P:cell wall organization"/>
    <property type="evidence" value="ECO:0007669"/>
    <property type="project" value="UniProtKB-KW"/>
</dbReference>
<dbReference type="FunFam" id="1.10.3810.10:FF:000001">
    <property type="entry name" value="Penicillin-binding protein 1A"/>
    <property type="match status" value="1"/>
</dbReference>
<dbReference type="GO" id="GO:0030288">
    <property type="term" value="C:outer membrane-bounded periplasmic space"/>
    <property type="evidence" value="ECO:0007669"/>
    <property type="project" value="TreeGrafter"/>
</dbReference>
<dbReference type="InterPro" id="IPR001264">
    <property type="entry name" value="Glyco_trans_51"/>
</dbReference>
<dbReference type="InterPro" id="IPR012338">
    <property type="entry name" value="Beta-lactam/transpept-like"/>
</dbReference>
<evidence type="ECO:0000256" key="13">
    <source>
        <dbReference type="ARBA" id="ARBA00049902"/>
    </source>
</evidence>
<feature type="transmembrane region" description="Helical" evidence="15">
    <location>
        <begin position="28"/>
        <end position="51"/>
    </location>
</feature>
<keyword evidence="5" id="KW-0328">Glycosyltransferase</keyword>
<comment type="similarity">
    <text evidence="2">In the N-terminal section; belongs to the glycosyltransferase 51 family.</text>
</comment>
<dbReference type="RefSeq" id="WP_024330779.1">
    <property type="nucleotide sequence ID" value="NZ_JASOXK010000001.1"/>
</dbReference>
<keyword evidence="4" id="KW-0645">Protease</keyword>
<feature type="compositionally biased region" description="Low complexity" evidence="14">
    <location>
        <begin position="742"/>
        <end position="756"/>
    </location>
</feature>
<evidence type="ECO:0000259" key="16">
    <source>
        <dbReference type="Pfam" id="PF00905"/>
    </source>
</evidence>
<evidence type="ECO:0000256" key="15">
    <source>
        <dbReference type="SAM" id="Phobius"/>
    </source>
</evidence>
<dbReference type="PANTHER" id="PTHR32282:SF33">
    <property type="entry name" value="PEPTIDOGLYCAN GLYCOSYLTRANSFERASE"/>
    <property type="match status" value="1"/>
</dbReference>
<dbReference type="InterPro" id="IPR023346">
    <property type="entry name" value="Lysozyme-like_dom_sf"/>
</dbReference>
<dbReference type="Pfam" id="PF00912">
    <property type="entry name" value="Transgly"/>
    <property type="match status" value="1"/>
</dbReference>
<keyword evidence="19" id="KW-1185">Reference proteome</keyword>
<dbReference type="Gene3D" id="3.40.710.10">
    <property type="entry name" value="DD-peptidase/beta-lactamase superfamily"/>
    <property type="match status" value="1"/>
</dbReference>
<organism evidence="18 19">
    <name type="scientific">Winkia neuii</name>
    <dbReference type="NCBI Taxonomy" id="33007"/>
    <lineage>
        <taxon>Bacteria</taxon>
        <taxon>Bacillati</taxon>
        <taxon>Actinomycetota</taxon>
        <taxon>Actinomycetes</taxon>
        <taxon>Actinomycetales</taxon>
        <taxon>Actinomycetaceae</taxon>
        <taxon>Winkia</taxon>
    </lineage>
</organism>
<comment type="caution">
    <text evidence="18">The sequence shown here is derived from an EMBL/GenBank/DDBJ whole genome shotgun (WGS) entry which is preliminary data.</text>
</comment>
<sequence length="756" mass="81544">MSKSSGSSRFDALVTGARPVSTKQYRHLLVSMAAMVGLCAIFLAGLSIPAIGMAGMATTQGTQAFSKMPGEFEALPPSQQSIIEASDGTELARFYAEDRIVVPLEKMSPWIQKAAVAIEDRRFFDHGGIDVMGMSRALVNNFLGGDTEGASTLTQQYVKNTLIETALQKNDPLARAKAEEHSVSRKLREAKYAITLEKKMSKKKILEGYLNIAPFGPNVYGTEAAAHHYFSKPGKELSIGEAALLAGITQNPIGFNPLQHPQKAQDRRNQVLFTMLETKAITNEQYQEAKAQKVQDMLKPSNTPQGCGAAGDAAHFCAYVVHEIYQNEAFGKDIAERRNLLMRGGLRIRTTLDKRMQDAAAKAATTAIPINDPSDARIAITSVRPGTGEILAMAQNTNFGSNTDKDPSATEQVFAADEDHGGGAGYQTGSSFKPITLAAWFEAGYSPYAVVGGRTNYSASDWNIGDCDAAPDAWQVHNNENFSPRATTVLQGTQRSLNTTYAGMASRLDLCKIKDVAKRVHAVPGDGSNPTFRPSDILGSGSVPPLNMANAFATFVNKGEYCKPLAISAVTDASGKKLKVPQKSCKKAMDKGPAEQTTWTLERTYNSYSSLGYASIGRPAIAKTGTTTGPSDAWIVGSTPDISTSVWVGHAQGIAPLADVVVGGRYFDIMYGSTLPANTWQAYMRAAHEGIAARGFDYSDIGSNSRRAEPRRQAPAQQPQRQEPRQQPEPEEPEPAPKPSEEPSTTVTETTIIEER</sequence>
<evidence type="ECO:0000256" key="7">
    <source>
        <dbReference type="ARBA" id="ARBA00022801"/>
    </source>
</evidence>
<evidence type="ECO:0000256" key="11">
    <source>
        <dbReference type="ARBA" id="ARBA00023316"/>
    </source>
</evidence>
<dbReference type="InterPro" id="IPR036950">
    <property type="entry name" value="PBP_transglycosylase"/>
</dbReference>
<comment type="catalytic activity">
    <reaction evidence="13">
        <text>[GlcNAc-(1-&gt;4)-Mur2Ac(oyl-L-Ala-gamma-D-Glu-L-Lys-D-Ala-D-Ala)](n)-di-trans,octa-cis-undecaprenyl diphosphate + beta-D-GlcNAc-(1-&gt;4)-Mur2Ac(oyl-L-Ala-gamma-D-Glu-L-Lys-D-Ala-D-Ala)-di-trans,octa-cis-undecaprenyl diphosphate = [GlcNAc-(1-&gt;4)-Mur2Ac(oyl-L-Ala-gamma-D-Glu-L-Lys-D-Ala-D-Ala)](n+1)-di-trans,octa-cis-undecaprenyl diphosphate + di-trans,octa-cis-undecaprenyl diphosphate + H(+)</text>
        <dbReference type="Rhea" id="RHEA:23708"/>
        <dbReference type="Rhea" id="RHEA-COMP:9602"/>
        <dbReference type="Rhea" id="RHEA-COMP:9603"/>
        <dbReference type="ChEBI" id="CHEBI:15378"/>
        <dbReference type="ChEBI" id="CHEBI:58405"/>
        <dbReference type="ChEBI" id="CHEBI:60033"/>
        <dbReference type="ChEBI" id="CHEBI:78435"/>
        <dbReference type="EC" id="2.4.99.28"/>
    </reaction>
</comment>
<feature type="domain" description="Penicillin-binding protein transpeptidase" evidence="16">
    <location>
        <begin position="381"/>
        <end position="640"/>
    </location>
</feature>
<dbReference type="GO" id="GO:0008658">
    <property type="term" value="F:penicillin binding"/>
    <property type="evidence" value="ECO:0007669"/>
    <property type="project" value="InterPro"/>
</dbReference>
<keyword evidence="9" id="KW-0573">Peptidoglycan synthesis</keyword>
<evidence type="ECO:0000256" key="4">
    <source>
        <dbReference type="ARBA" id="ARBA00022670"/>
    </source>
</evidence>
<dbReference type="GO" id="GO:0006508">
    <property type="term" value="P:proteolysis"/>
    <property type="evidence" value="ECO:0007669"/>
    <property type="project" value="UniProtKB-KW"/>
</dbReference>
<evidence type="ECO:0000256" key="12">
    <source>
        <dbReference type="ARBA" id="ARBA00034000"/>
    </source>
</evidence>
<reference evidence="18 19" key="1">
    <citation type="submission" date="2017-12" db="EMBL/GenBank/DDBJ databases">
        <title>Phylogenetic diversity of female urinary microbiome.</title>
        <authorList>
            <person name="Thomas-White K."/>
            <person name="Wolfe A.J."/>
        </authorList>
    </citation>
    <scope>NUCLEOTIDE SEQUENCE [LARGE SCALE GENOMIC DNA]</scope>
    <source>
        <strain evidence="18 19">UMB0402</strain>
    </source>
</reference>
<evidence type="ECO:0000256" key="5">
    <source>
        <dbReference type="ARBA" id="ARBA00022676"/>
    </source>
</evidence>
<evidence type="ECO:0000256" key="6">
    <source>
        <dbReference type="ARBA" id="ARBA00022679"/>
    </source>
</evidence>
<evidence type="ECO:0000256" key="9">
    <source>
        <dbReference type="ARBA" id="ARBA00022984"/>
    </source>
</evidence>
<dbReference type="STRING" id="33007.HMPREF3198_00755"/>
<accession>A0A2I1IPU2</accession>
<evidence type="ECO:0000256" key="8">
    <source>
        <dbReference type="ARBA" id="ARBA00022960"/>
    </source>
</evidence>
<dbReference type="GO" id="GO:0008360">
    <property type="term" value="P:regulation of cell shape"/>
    <property type="evidence" value="ECO:0007669"/>
    <property type="project" value="UniProtKB-KW"/>
</dbReference>
<dbReference type="PANTHER" id="PTHR32282">
    <property type="entry name" value="BINDING PROTEIN TRANSPEPTIDASE, PUTATIVE-RELATED"/>
    <property type="match status" value="1"/>
</dbReference>
<keyword evidence="10" id="KW-0511">Multifunctional enzyme</keyword>
<dbReference type="GO" id="GO:0009252">
    <property type="term" value="P:peptidoglycan biosynthetic process"/>
    <property type="evidence" value="ECO:0007669"/>
    <property type="project" value="UniProtKB-KW"/>
</dbReference>
<keyword evidence="15" id="KW-0812">Transmembrane</keyword>
<keyword evidence="15" id="KW-0472">Membrane</keyword>
<keyword evidence="8" id="KW-0133">Cell shape</keyword>
<evidence type="ECO:0000259" key="17">
    <source>
        <dbReference type="Pfam" id="PF00912"/>
    </source>
</evidence>
<evidence type="ECO:0000256" key="1">
    <source>
        <dbReference type="ARBA" id="ARBA00007090"/>
    </source>
</evidence>
<dbReference type="Pfam" id="PF00905">
    <property type="entry name" value="Transpeptidase"/>
    <property type="match status" value="1"/>
</dbReference>
<dbReference type="InterPro" id="IPR050396">
    <property type="entry name" value="Glycosyltr_51/Transpeptidase"/>
</dbReference>
<evidence type="ECO:0000256" key="3">
    <source>
        <dbReference type="ARBA" id="ARBA00022645"/>
    </source>
</evidence>
<evidence type="ECO:0000256" key="10">
    <source>
        <dbReference type="ARBA" id="ARBA00023268"/>
    </source>
</evidence>
<dbReference type="AlphaFoldDB" id="A0A2I1IPU2"/>
<dbReference type="InterPro" id="IPR001460">
    <property type="entry name" value="PCN-bd_Tpept"/>
</dbReference>
<keyword evidence="6" id="KW-0808">Transferase</keyword>
<keyword evidence="3" id="KW-0121">Carboxypeptidase</keyword>
<evidence type="ECO:0000256" key="14">
    <source>
        <dbReference type="SAM" id="MobiDB-lite"/>
    </source>
</evidence>